<keyword evidence="5 8" id="KW-0812">Transmembrane</keyword>
<feature type="transmembrane region" description="Helical" evidence="8">
    <location>
        <begin position="140"/>
        <end position="159"/>
    </location>
</feature>
<dbReference type="SUPFAM" id="SSF103473">
    <property type="entry name" value="MFS general substrate transporter"/>
    <property type="match status" value="1"/>
</dbReference>
<feature type="transmembrane region" description="Helical" evidence="8">
    <location>
        <begin position="359"/>
        <end position="383"/>
    </location>
</feature>
<dbReference type="InterPro" id="IPR005829">
    <property type="entry name" value="Sugar_transporter_CS"/>
</dbReference>
<dbReference type="AlphaFoldDB" id="A0A511V864"/>
<name>A0A511V864_9BACL</name>
<feature type="transmembrane region" description="Helical" evidence="8">
    <location>
        <begin position="76"/>
        <end position="93"/>
    </location>
</feature>
<organism evidence="10 11">
    <name type="scientific">Aneurinibacillus danicus</name>
    <dbReference type="NCBI Taxonomy" id="267746"/>
    <lineage>
        <taxon>Bacteria</taxon>
        <taxon>Bacillati</taxon>
        <taxon>Bacillota</taxon>
        <taxon>Bacilli</taxon>
        <taxon>Bacillales</taxon>
        <taxon>Paenibacillaceae</taxon>
        <taxon>Aneurinibacillus group</taxon>
        <taxon>Aneurinibacillus</taxon>
    </lineage>
</organism>
<evidence type="ECO:0000256" key="6">
    <source>
        <dbReference type="ARBA" id="ARBA00022989"/>
    </source>
</evidence>
<dbReference type="Proteomes" id="UP000321157">
    <property type="component" value="Unassembled WGS sequence"/>
</dbReference>
<dbReference type="Gene3D" id="1.20.1250.20">
    <property type="entry name" value="MFS general substrate transporter like domains"/>
    <property type="match status" value="2"/>
</dbReference>
<dbReference type="RefSeq" id="WP_146808682.1">
    <property type="nucleotide sequence ID" value="NZ_BJXX01000042.1"/>
</dbReference>
<dbReference type="InterPro" id="IPR036259">
    <property type="entry name" value="MFS_trans_sf"/>
</dbReference>
<feature type="transmembrane region" description="Helical" evidence="8">
    <location>
        <begin position="294"/>
        <end position="317"/>
    </location>
</feature>
<evidence type="ECO:0000256" key="2">
    <source>
        <dbReference type="ARBA" id="ARBA00022448"/>
    </source>
</evidence>
<evidence type="ECO:0000256" key="8">
    <source>
        <dbReference type="SAM" id="Phobius"/>
    </source>
</evidence>
<dbReference type="GO" id="GO:0022857">
    <property type="term" value="F:transmembrane transporter activity"/>
    <property type="evidence" value="ECO:0007669"/>
    <property type="project" value="InterPro"/>
</dbReference>
<feature type="domain" description="Major facilitator superfamily (MFS) profile" evidence="9">
    <location>
        <begin position="198"/>
        <end position="391"/>
    </location>
</feature>
<dbReference type="InterPro" id="IPR024989">
    <property type="entry name" value="MFS_assoc_dom"/>
</dbReference>
<feature type="transmembrane region" description="Helical" evidence="8">
    <location>
        <begin position="165"/>
        <end position="182"/>
    </location>
</feature>
<sequence>MGMPFWRRESVSISGLFFFVYFVLGALYPLLSHYLKSIGMSGTQIGLIVSVGPIVAIFAQPFWGMLCDRFQMSRQILSSILLCAAAAALLLLWGGRSFIAFALLYGLLHFFQSGAVPISDGLALQYAAHTGIEFGRIRQWGAIGFAVATLVAGLLADWFGLGAIFYVYTVAQLGAFACLRGVRTERSMGTVNVFKGLARLVRIPRYMLFLMSAFLIFGPINGNNIFFGLLYDSLGGQVAGIGLAFLLFAGSEAPFMKWSGFFIQRLGLEKTILIAGLVSALRWLWYGTSPSPTAVLILFFIQGFSVGLYLASAAQFVKENTPDGLRVTALSVYTSMGLGLGSMATNVVGGMLVDAYGILTTYTFFGVLTLLGLVPLTLVTWFVKRKDTVLQ</sequence>
<dbReference type="OrthoDB" id="1650886at2"/>
<feature type="transmembrane region" description="Helical" evidence="8">
    <location>
        <begin position="203"/>
        <end position="220"/>
    </location>
</feature>
<keyword evidence="11" id="KW-1185">Reference proteome</keyword>
<evidence type="ECO:0000313" key="11">
    <source>
        <dbReference type="Proteomes" id="UP000321157"/>
    </source>
</evidence>
<reference evidence="10 11" key="1">
    <citation type="submission" date="2019-07" db="EMBL/GenBank/DDBJ databases">
        <title>Whole genome shotgun sequence of Aneurinibacillus danicus NBRC 102444.</title>
        <authorList>
            <person name="Hosoyama A."/>
            <person name="Uohara A."/>
            <person name="Ohji S."/>
            <person name="Ichikawa N."/>
        </authorList>
    </citation>
    <scope>NUCLEOTIDE SEQUENCE [LARGE SCALE GENOMIC DNA]</scope>
    <source>
        <strain evidence="10 11">NBRC 102444</strain>
    </source>
</reference>
<dbReference type="PANTHER" id="PTHR23522">
    <property type="entry name" value="BLL5896 PROTEIN"/>
    <property type="match status" value="1"/>
</dbReference>
<evidence type="ECO:0000256" key="3">
    <source>
        <dbReference type="ARBA" id="ARBA00022475"/>
    </source>
</evidence>
<proteinExistence type="predicted"/>
<keyword evidence="3" id="KW-1003">Cell membrane</keyword>
<dbReference type="InterPro" id="IPR020846">
    <property type="entry name" value="MFS_dom"/>
</dbReference>
<evidence type="ECO:0000256" key="5">
    <source>
        <dbReference type="ARBA" id="ARBA00022692"/>
    </source>
</evidence>
<gene>
    <name evidence="10" type="primary">ywbF</name>
    <name evidence="10" type="ORF">ADA01nite_08520</name>
</gene>
<feature type="transmembrane region" description="Helical" evidence="8">
    <location>
        <begin position="271"/>
        <end position="288"/>
    </location>
</feature>
<dbReference type="PROSITE" id="PS00217">
    <property type="entry name" value="SUGAR_TRANSPORT_2"/>
    <property type="match status" value="1"/>
</dbReference>
<accession>A0A511V864</accession>
<keyword evidence="7 8" id="KW-0472">Membrane</keyword>
<feature type="transmembrane region" description="Helical" evidence="8">
    <location>
        <begin position="99"/>
        <end position="119"/>
    </location>
</feature>
<dbReference type="PANTHER" id="PTHR23522:SF10">
    <property type="entry name" value="3-PHENYLPROPIONIC ACID TRANSPORTER-RELATED"/>
    <property type="match status" value="1"/>
</dbReference>
<feature type="transmembrane region" description="Helical" evidence="8">
    <location>
        <begin position="12"/>
        <end position="31"/>
    </location>
</feature>
<keyword evidence="6 8" id="KW-1133">Transmembrane helix</keyword>
<dbReference type="EMBL" id="BJXX01000042">
    <property type="protein sequence ID" value="GEN33392.1"/>
    <property type="molecule type" value="Genomic_DNA"/>
</dbReference>
<evidence type="ECO:0000259" key="9">
    <source>
        <dbReference type="PROSITE" id="PS50850"/>
    </source>
</evidence>
<comment type="caution">
    <text evidence="10">The sequence shown here is derived from an EMBL/GenBank/DDBJ whole genome shotgun (WGS) entry which is preliminary data.</text>
</comment>
<dbReference type="Pfam" id="PF12832">
    <property type="entry name" value="MFS_1_like"/>
    <property type="match status" value="1"/>
</dbReference>
<evidence type="ECO:0000313" key="10">
    <source>
        <dbReference type="EMBL" id="GEN33392.1"/>
    </source>
</evidence>
<feature type="transmembrane region" description="Helical" evidence="8">
    <location>
        <begin position="43"/>
        <end position="64"/>
    </location>
</feature>
<keyword evidence="4" id="KW-0997">Cell inner membrane</keyword>
<keyword evidence="2" id="KW-0813">Transport</keyword>
<feature type="transmembrane region" description="Helical" evidence="8">
    <location>
        <begin position="329"/>
        <end position="353"/>
    </location>
</feature>
<evidence type="ECO:0000256" key="7">
    <source>
        <dbReference type="ARBA" id="ARBA00023136"/>
    </source>
</evidence>
<evidence type="ECO:0000256" key="1">
    <source>
        <dbReference type="ARBA" id="ARBA00004429"/>
    </source>
</evidence>
<comment type="subcellular location">
    <subcellularLocation>
        <location evidence="1">Cell inner membrane</location>
        <topology evidence="1">Multi-pass membrane protein</topology>
    </subcellularLocation>
</comment>
<dbReference type="GO" id="GO:0005886">
    <property type="term" value="C:plasma membrane"/>
    <property type="evidence" value="ECO:0007669"/>
    <property type="project" value="UniProtKB-SubCell"/>
</dbReference>
<feature type="transmembrane region" description="Helical" evidence="8">
    <location>
        <begin position="226"/>
        <end position="250"/>
    </location>
</feature>
<protein>
    <submittedName>
        <fullName evidence="10">Putative transporter YwbF</fullName>
    </submittedName>
</protein>
<dbReference type="PROSITE" id="PS50850">
    <property type="entry name" value="MFS"/>
    <property type="match status" value="1"/>
</dbReference>
<evidence type="ECO:0000256" key="4">
    <source>
        <dbReference type="ARBA" id="ARBA00022519"/>
    </source>
</evidence>